<protein>
    <submittedName>
        <fullName evidence="1">Uncharacterized protein</fullName>
    </submittedName>
</protein>
<reference evidence="2" key="1">
    <citation type="journal article" date="2022" name="Mol. Ecol. Resour.">
        <title>The genomes of chicory, endive, great burdock and yacon provide insights into Asteraceae palaeo-polyploidization history and plant inulin production.</title>
        <authorList>
            <person name="Fan W."/>
            <person name="Wang S."/>
            <person name="Wang H."/>
            <person name="Wang A."/>
            <person name="Jiang F."/>
            <person name="Liu H."/>
            <person name="Zhao H."/>
            <person name="Xu D."/>
            <person name="Zhang Y."/>
        </authorList>
    </citation>
    <scope>NUCLEOTIDE SEQUENCE [LARGE SCALE GENOMIC DNA]</scope>
    <source>
        <strain evidence="2">cv. Yunnan</strain>
    </source>
</reference>
<comment type="caution">
    <text evidence="1">The sequence shown here is derived from an EMBL/GenBank/DDBJ whole genome shotgun (WGS) entry which is preliminary data.</text>
</comment>
<accession>A0ACB9J4L6</accession>
<name>A0ACB9J4L6_9ASTR</name>
<proteinExistence type="predicted"/>
<evidence type="ECO:0000313" key="1">
    <source>
        <dbReference type="EMBL" id="KAI3815134.1"/>
    </source>
</evidence>
<dbReference type="EMBL" id="CM042022">
    <property type="protein sequence ID" value="KAI3815134.1"/>
    <property type="molecule type" value="Genomic_DNA"/>
</dbReference>
<organism evidence="1 2">
    <name type="scientific">Smallanthus sonchifolius</name>
    <dbReference type="NCBI Taxonomy" id="185202"/>
    <lineage>
        <taxon>Eukaryota</taxon>
        <taxon>Viridiplantae</taxon>
        <taxon>Streptophyta</taxon>
        <taxon>Embryophyta</taxon>
        <taxon>Tracheophyta</taxon>
        <taxon>Spermatophyta</taxon>
        <taxon>Magnoliopsida</taxon>
        <taxon>eudicotyledons</taxon>
        <taxon>Gunneridae</taxon>
        <taxon>Pentapetalae</taxon>
        <taxon>asterids</taxon>
        <taxon>campanulids</taxon>
        <taxon>Asterales</taxon>
        <taxon>Asteraceae</taxon>
        <taxon>Asteroideae</taxon>
        <taxon>Heliantheae alliance</taxon>
        <taxon>Millerieae</taxon>
        <taxon>Smallanthus</taxon>
    </lineage>
</organism>
<gene>
    <name evidence="1" type="ORF">L1987_14790</name>
</gene>
<evidence type="ECO:0000313" key="2">
    <source>
        <dbReference type="Proteomes" id="UP001056120"/>
    </source>
</evidence>
<reference evidence="1 2" key="2">
    <citation type="journal article" date="2022" name="Mol. Ecol. Resour.">
        <title>The genomes of chicory, endive, great burdock and yacon provide insights into Asteraceae paleo-polyploidization history and plant inulin production.</title>
        <authorList>
            <person name="Fan W."/>
            <person name="Wang S."/>
            <person name="Wang H."/>
            <person name="Wang A."/>
            <person name="Jiang F."/>
            <person name="Liu H."/>
            <person name="Zhao H."/>
            <person name="Xu D."/>
            <person name="Zhang Y."/>
        </authorList>
    </citation>
    <scope>NUCLEOTIDE SEQUENCE [LARGE SCALE GENOMIC DNA]</scope>
    <source>
        <strain evidence="2">cv. Yunnan</strain>
        <tissue evidence="1">Leaves</tissue>
    </source>
</reference>
<dbReference type="Proteomes" id="UP001056120">
    <property type="component" value="Linkage Group LG05"/>
</dbReference>
<keyword evidence="2" id="KW-1185">Reference proteome</keyword>
<sequence length="290" mass="32604">MGESGKGKGAEKKEERLRAKTHAYALMQEQARADPDVASGTFILENTFVSVLFDSGAGKSFISTTFCKRVKFTVSKLERAFSVETAEGRTTRVTDVVDNSTIKIEGHRFPVRLFVMVLGGFDVVLGMDWLTANEAQIICKRKIIRLKAPDGSKVEVFGDRDTPMPNVISMIKAADYLRRGCEAYLVYVIDECKEVKELDDVPVVREYPEVFLEDLHGIPPDREIEFRIDLVPDAQPVAKAPYRLAPVEMKELMAQLDELLEKGFIQPSISPWGCSGVVSEEERRFDENVY</sequence>